<organism evidence="4 5">
    <name type="scientific">Babesia ovata</name>
    <dbReference type="NCBI Taxonomy" id="189622"/>
    <lineage>
        <taxon>Eukaryota</taxon>
        <taxon>Sar</taxon>
        <taxon>Alveolata</taxon>
        <taxon>Apicomplexa</taxon>
        <taxon>Aconoidasida</taxon>
        <taxon>Piroplasmida</taxon>
        <taxon>Babesiidae</taxon>
        <taxon>Babesia</taxon>
    </lineage>
</organism>
<evidence type="ECO:0000256" key="3">
    <source>
        <dbReference type="SAM" id="MobiDB-lite"/>
    </source>
</evidence>
<dbReference type="RefSeq" id="XP_028867394.1">
    <property type="nucleotide sequence ID" value="XM_029011561.1"/>
</dbReference>
<dbReference type="PANTHER" id="PTHR11937">
    <property type="entry name" value="ACTIN"/>
    <property type="match status" value="1"/>
</dbReference>
<dbReference type="SUPFAM" id="SSF53067">
    <property type="entry name" value="Actin-like ATPase domain"/>
    <property type="match status" value="2"/>
</dbReference>
<evidence type="ECO:0000256" key="1">
    <source>
        <dbReference type="ARBA" id="ARBA00049360"/>
    </source>
</evidence>
<dbReference type="OrthoDB" id="5132116at2759"/>
<evidence type="ECO:0000313" key="5">
    <source>
        <dbReference type="Proteomes" id="UP000236319"/>
    </source>
</evidence>
<dbReference type="Proteomes" id="UP000236319">
    <property type="component" value="Unassembled WGS sequence"/>
</dbReference>
<proteinExistence type="inferred from homology"/>
<dbReference type="EMBL" id="BDSA01000002">
    <property type="protein sequence ID" value="GBE61151.1"/>
    <property type="molecule type" value="Genomic_DNA"/>
</dbReference>
<dbReference type="Pfam" id="PF00022">
    <property type="entry name" value="Actin"/>
    <property type="match status" value="1"/>
</dbReference>
<dbReference type="VEuPathDB" id="PiroplasmaDB:BOVATA_026440"/>
<dbReference type="Gene3D" id="3.30.420.40">
    <property type="match status" value="4"/>
</dbReference>
<keyword evidence="5" id="KW-1185">Reference proteome</keyword>
<comment type="catalytic activity">
    <reaction evidence="1">
        <text>ATP + H2O = ADP + phosphate + H(+)</text>
        <dbReference type="Rhea" id="RHEA:13065"/>
        <dbReference type="ChEBI" id="CHEBI:15377"/>
        <dbReference type="ChEBI" id="CHEBI:15378"/>
        <dbReference type="ChEBI" id="CHEBI:30616"/>
        <dbReference type="ChEBI" id="CHEBI:43474"/>
        <dbReference type="ChEBI" id="CHEBI:456216"/>
    </reaction>
</comment>
<dbReference type="AlphaFoldDB" id="A0A2H6KDT5"/>
<gene>
    <name evidence="4" type="ORF">BOVATA_026440</name>
</gene>
<dbReference type="SMART" id="SM00268">
    <property type="entry name" value="ACTIN"/>
    <property type="match status" value="1"/>
</dbReference>
<dbReference type="InterPro" id="IPR043129">
    <property type="entry name" value="ATPase_NBD"/>
</dbReference>
<dbReference type="InterPro" id="IPR004000">
    <property type="entry name" value="Actin"/>
</dbReference>
<reference evidence="4 5" key="1">
    <citation type="journal article" date="2017" name="BMC Genomics">
        <title>Whole-genome assembly of Babesia ovata and comparative genomics between closely related pathogens.</title>
        <authorList>
            <person name="Yamagishi J."/>
            <person name="Asada M."/>
            <person name="Hakimi H."/>
            <person name="Tanaka T.Q."/>
            <person name="Sugimoto C."/>
            <person name="Kawazu S."/>
        </authorList>
    </citation>
    <scope>NUCLEOTIDE SEQUENCE [LARGE SCALE GENOMIC DNA]</scope>
    <source>
        <strain evidence="4 5">Miyake</strain>
    </source>
</reference>
<protein>
    <submittedName>
        <fullName evidence="4">Actin, putative</fullName>
    </submittedName>
</protein>
<dbReference type="Gene3D" id="3.90.640.10">
    <property type="entry name" value="Actin, Chain A, domain 4"/>
    <property type="match status" value="1"/>
</dbReference>
<comment type="similarity">
    <text evidence="2">Belongs to the actin family.</text>
</comment>
<evidence type="ECO:0000313" key="4">
    <source>
        <dbReference type="EMBL" id="GBE61151.1"/>
    </source>
</evidence>
<feature type="region of interest" description="Disordered" evidence="3">
    <location>
        <begin position="221"/>
        <end position="240"/>
    </location>
</feature>
<comment type="caution">
    <text evidence="4">The sequence shown here is derived from an EMBL/GenBank/DDBJ whole genome shotgun (WGS) entry which is preliminary data.</text>
</comment>
<dbReference type="GeneID" id="39874921"/>
<sequence length="463" mass="51294">MITRPFIIDYGTVTVKIGRVGEKIPPYIAPPFFGRPTLRVDQGEVCDFAGGSLNNWLDYAIYPLNPRDKHDNTVPVPAVTYEKGEYRLKYAVMDKLLECASGTKAIDDIFEGGAVIATEPNRQNPEFRRIMGEILIEGQRVDKFYMCKRAALSCYATGKGSGVIVDVGGACSNVSVVSDGFVLQETIQEQPMGGTLLDRIMLGQLKRSGITIRPPFEYVKASKGDDNIGSKTQKKSNEPRPLSLRQLPFVREEYYDHARLYATSRVKETCCIVGDQLEVDAGPNDPCYSLPDGSQIDAQMGKTLGGIFCRCIFNEPEYLHDVDDFKAFEQERLPKLPEDPEQPTLGQILRNLRGLDALLADSYNIAAEMDPSVCLPEALRAVILSGGTTRHPAVLPILQKRFAKRLPDVTEPLYMAVGGDEQQYSSFIGASILGSLGIFESLCVSREDCHEHGLERILQRKCP</sequence>
<accession>A0A2H6KDT5</accession>
<name>A0A2H6KDT5_9APIC</name>
<evidence type="ECO:0000256" key="2">
    <source>
        <dbReference type="RuleBase" id="RU000487"/>
    </source>
</evidence>